<dbReference type="STRING" id="1443111.Z949_3874"/>
<organism evidence="1 2">
    <name type="scientific">Sulfitobacter guttiformis</name>
    <dbReference type="NCBI Taxonomy" id="74349"/>
    <lineage>
        <taxon>Bacteria</taxon>
        <taxon>Pseudomonadati</taxon>
        <taxon>Pseudomonadota</taxon>
        <taxon>Alphaproteobacteria</taxon>
        <taxon>Rhodobacterales</taxon>
        <taxon>Roseobacteraceae</taxon>
        <taxon>Sulfitobacter</taxon>
    </lineage>
</organism>
<protein>
    <submittedName>
        <fullName evidence="1">Uncharacterized protein</fullName>
    </submittedName>
</protein>
<sequence>MSYIVNIRLAEPVQLDQVRLGTLYAQLGETGAGHVISRAMEELAVRLEQCETLWRASNRIQLRKHARSLIAISDQIGMHRLAQVARDVTDCIDAEDEVAIAATLSRMLRTGERSLSAIWAMEDLSI</sequence>
<dbReference type="InterPro" id="IPR036641">
    <property type="entry name" value="HPT_dom_sf"/>
</dbReference>
<reference evidence="1 2" key="1">
    <citation type="submission" date="2018-09" db="EMBL/GenBank/DDBJ databases">
        <title>Genomic Encyclopedia of Archaeal and Bacterial Type Strains, Phase II (KMG-II): from individual species to whole genera.</title>
        <authorList>
            <person name="Goeker M."/>
        </authorList>
    </citation>
    <scope>NUCLEOTIDE SEQUENCE [LARGE SCALE GENOMIC DNA]</scope>
    <source>
        <strain evidence="1 2">DSM 11458</strain>
    </source>
</reference>
<dbReference type="EMBL" id="RAQK01000001">
    <property type="protein sequence ID" value="RKE97250.1"/>
    <property type="molecule type" value="Genomic_DNA"/>
</dbReference>
<comment type="caution">
    <text evidence="1">The sequence shown here is derived from an EMBL/GenBank/DDBJ whole genome shotgun (WGS) entry which is preliminary data.</text>
</comment>
<evidence type="ECO:0000313" key="2">
    <source>
        <dbReference type="Proteomes" id="UP000284407"/>
    </source>
</evidence>
<proteinExistence type="predicted"/>
<dbReference type="OrthoDB" id="7873775at2"/>
<dbReference type="Proteomes" id="UP000284407">
    <property type="component" value="Unassembled WGS sequence"/>
</dbReference>
<dbReference type="SUPFAM" id="SSF47226">
    <property type="entry name" value="Histidine-containing phosphotransfer domain, HPT domain"/>
    <property type="match status" value="1"/>
</dbReference>
<dbReference type="Gene3D" id="1.20.120.160">
    <property type="entry name" value="HPT domain"/>
    <property type="match status" value="1"/>
</dbReference>
<evidence type="ECO:0000313" key="1">
    <source>
        <dbReference type="EMBL" id="RKE97250.1"/>
    </source>
</evidence>
<dbReference type="AlphaFoldDB" id="A0A420DSW2"/>
<dbReference type="RefSeq" id="WP_025064175.1">
    <property type="nucleotide sequence ID" value="NZ_RAQK01000001.1"/>
</dbReference>
<gene>
    <name evidence="1" type="ORF">C8N30_1845</name>
</gene>
<name>A0A420DSW2_9RHOB</name>
<keyword evidence="2" id="KW-1185">Reference proteome</keyword>
<dbReference type="GO" id="GO:0000160">
    <property type="term" value="P:phosphorelay signal transduction system"/>
    <property type="evidence" value="ECO:0007669"/>
    <property type="project" value="InterPro"/>
</dbReference>
<accession>A0A420DSW2</accession>